<dbReference type="InterPro" id="IPR044742">
    <property type="entry name" value="DEAD/DEAH_RhlB"/>
</dbReference>
<dbReference type="SMART" id="SM00490">
    <property type="entry name" value="HELICc"/>
    <property type="match status" value="1"/>
</dbReference>
<dbReference type="AlphaFoldDB" id="A0A9D4VAJ6"/>
<dbReference type="OrthoDB" id="196131at2759"/>
<dbReference type="Gene3D" id="3.40.50.300">
    <property type="entry name" value="P-loop containing nucleotide triphosphate hydrolases"/>
    <property type="match status" value="2"/>
</dbReference>
<keyword evidence="7 13" id="KW-0547">Nucleotide-binding</keyword>
<dbReference type="EMBL" id="JABFUD020000003">
    <property type="protein sequence ID" value="KAI5082198.1"/>
    <property type="molecule type" value="Genomic_DNA"/>
</dbReference>
<evidence type="ECO:0000256" key="7">
    <source>
        <dbReference type="ARBA" id="ARBA00022741"/>
    </source>
</evidence>
<gene>
    <name evidence="17" type="ORF">GOP47_0001941</name>
    <name evidence="18" type="ORF">GOP47_0002365</name>
</gene>
<dbReference type="Proteomes" id="UP000886520">
    <property type="component" value="Chromosome 2"/>
</dbReference>
<evidence type="ECO:0000313" key="18">
    <source>
        <dbReference type="EMBL" id="KAI5082622.1"/>
    </source>
</evidence>
<evidence type="ECO:0000256" key="13">
    <source>
        <dbReference type="RuleBase" id="RU000492"/>
    </source>
</evidence>
<evidence type="ECO:0000313" key="17">
    <source>
        <dbReference type="EMBL" id="KAI5082198.1"/>
    </source>
</evidence>
<comment type="similarity">
    <text evidence="2">Belongs to the DEAD box helicase family. DDX5/DBP2 subfamily.</text>
</comment>
<dbReference type="PROSITE" id="PS51194">
    <property type="entry name" value="HELICASE_CTER"/>
    <property type="match status" value="1"/>
</dbReference>
<evidence type="ECO:0000256" key="2">
    <source>
        <dbReference type="ARBA" id="ARBA00009334"/>
    </source>
</evidence>
<feature type="compositionally biased region" description="Basic residues" evidence="14">
    <location>
        <begin position="27"/>
        <end position="36"/>
    </location>
</feature>
<reference evidence="18" key="1">
    <citation type="submission" date="2021-01" db="EMBL/GenBank/DDBJ databases">
        <title>Adiantum capillus-veneris genome.</title>
        <authorList>
            <person name="Fang Y."/>
            <person name="Liao Q."/>
        </authorList>
    </citation>
    <scope>NUCLEOTIDE SEQUENCE</scope>
    <source>
        <strain evidence="18">H3</strain>
        <tissue evidence="18">Leaf</tissue>
    </source>
</reference>
<dbReference type="PROSITE" id="PS00039">
    <property type="entry name" value="DEAD_ATP_HELICASE"/>
    <property type="match status" value="1"/>
</dbReference>
<keyword evidence="6" id="KW-0698">rRNA processing</keyword>
<feature type="compositionally biased region" description="Basic residues" evidence="14">
    <location>
        <begin position="119"/>
        <end position="134"/>
    </location>
</feature>
<feature type="region of interest" description="Disordered" evidence="14">
    <location>
        <begin position="1"/>
        <end position="76"/>
    </location>
</feature>
<evidence type="ECO:0000256" key="3">
    <source>
        <dbReference type="ARBA" id="ARBA00012552"/>
    </source>
</evidence>
<feature type="domain" description="Helicase ATP-binding" evidence="15">
    <location>
        <begin position="210"/>
        <end position="386"/>
    </location>
</feature>
<feature type="domain" description="Helicase C-terminal" evidence="16">
    <location>
        <begin position="415"/>
        <end position="562"/>
    </location>
</feature>
<dbReference type="PROSITE" id="PS51192">
    <property type="entry name" value="HELICASE_ATP_BIND_1"/>
    <property type="match status" value="1"/>
</dbReference>
<evidence type="ECO:0000313" key="19">
    <source>
        <dbReference type="Proteomes" id="UP000886520"/>
    </source>
</evidence>
<dbReference type="GO" id="GO:0003676">
    <property type="term" value="F:nucleic acid binding"/>
    <property type="evidence" value="ECO:0007669"/>
    <property type="project" value="InterPro"/>
</dbReference>
<dbReference type="SUPFAM" id="SSF52540">
    <property type="entry name" value="P-loop containing nucleoside triphosphate hydrolases"/>
    <property type="match status" value="1"/>
</dbReference>
<dbReference type="InterPro" id="IPR000629">
    <property type="entry name" value="RNA-helicase_DEAD-box_CS"/>
</dbReference>
<comment type="subcellular location">
    <subcellularLocation>
        <location evidence="1">Nucleus</location>
        <location evidence="1">Nucleolus</location>
    </subcellularLocation>
</comment>
<dbReference type="CDD" id="cd00268">
    <property type="entry name" value="DEADc"/>
    <property type="match status" value="1"/>
</dbReference>
<evidence type="ECO:0000259" key="15">
    <source>
        <dbReference type="PROSITE" id="PS51192"/>
    </source>
</evidence>
<dbReference type="PANTHER" id="PTHR47958">
    <property type="entry name" value="ATP-DEPENDENT RNA HELICASE DBP3"/>
    <property type="match status" value="1"/>
</dbReference>
<dbReference type="Pfam" id="PF00270">
    <property type="entry name" value="DEAD"/>
    <property type="match status" value="1"/>
</dbReference>
<keyword evidence="5" id="KW-0150">Chloroplast</keyword>
<accession>A0A9D4VAJ6</accession>
<dbReference type="GO" id="GO:0003724">
    <property type="term" value="F:RNA helicase activity"/>
    <property type="evidence" value="ECO:0007669"/>
    <property type="project" value="UniProtKB-EC"/>
</dbReference>
<evidence type="ECO:0000256" key="8">
    <source>
        <dbReference type="ARBA" id="ARBA00022801"/>
    </source>
</evidence>
<evidence type="ECO:0000256" key="14">
    <source>
        <dbReference type="SAM" id="MobiDB-lite"/>
    </source>
</evidence>
<evidence type="ECO:0000256" key="4">
    <source>
        <dbReference type="ARBA" id="ARBA00022517"/>
    </source>
</evidence>
<keyword evidence="10 13" id="KW-0067">ATP-binding</keyword>
<dbReference type="EMBL" id="JABFUD020000003">
    <property type="protein sequence ID" value="KAI5082622.1"/>
    <property type="molecule type" value="Genomic_DNA"/>
</dbReference>
<proteinExistence type="inferred from homology"/>
<keyword evidence="19" id="KW-1185">Reference proteome</keyword>
<dbReference type="InterPro" id="IPR027417">
    <property type="entry name" value="P-loop_NTPase"/>
</dbReference>
<keyword evidence="5" id="KW-0934">Plastid</keyword>
<evidence type="ECO:0000256" key="5">
    <source>
        <dbReference type="ARBA" id="ARBA00022528"/>
    </source>
</evidence>
<feature type="region of interest" description="Disordered" evidence="14">
    <location>
        <begin position="119"/>
        <end position="143"/>
    </location>
</feature>
<sequence length="597" mass="65974">MGPDVKTDLVLGHSDHRVECPAGPAHSMKKQKRKEKNRNAQHTNDETLQKSSVDSNGTNSVLLNASPPSSKEKGSIKKCKNAVSGLEHVNNGYMELKKKRKIDLEEGRGCENVVFSNHKRRKHHEVASSKKKKEKTMGTREQLEDQVHPDGLNQRVLVDNVKMQVNVSGRDALNEKFRPLESFVEVQAPKVVMECCSSFNKPSPIQAYAWPFVLDGRDLVGIAATGSGKTLAFGVPALVHVLKRAEKGLKQTYPTCLVLSPTRELAQQISEVLVDAGRPCGVRVACFYGGTSKKPQYIALKLGVDIIVATPGRLQDLVEEGCCALQKVSFVVLDEADRMLDLGFEEAVRALIGQTSKSRQTIMFSATWPSAVDQLAKEFMRGSPIKVIVGSQDLAANHSVTQVVEVIDTTLRDARLLELLKKYHKSERNRILVFVLYKKEAVRVENMLQRRGWNVSAVHGDKGQFDRNKAVMSFKDGTCPLLIATDVAARGLDIPDVEYVINYSFPLTTEDYVHRIGRTGRAGKSGIAHTFFTQADKARAGELVNVLKEAGQTVPSELLKFGTSVKKKESTLYGVHFKDIAVDAPKATKITFESDQE</sequence>
<comment type="caution">
    <text evidence="18">The sequence shown here is derived from an EMBL/GenBank/DDBJ whole genome shotgun (WGS) entry which is preliminary data.</text>
</comment>
<evidence type="ECO:0000259" key="16">
    <source>
        <dbReference type="PROSITE" id="PS51194"/>
    </source>
</evidence>
<dbReference type="GO" id="GO:0005524">
    <property type="term" value="F:ATP binding"/>
    <property type="evidence" value="ECO:0007669"/>
    <property type="project" value="UniProtKB-KW"/>
</dbReference>
<evidence type="ECO:0000256" key="11">
    <source>
        <dbReference type="ARBA" id="ARBA00023242"/>
    </source>
</evidence>
<evidence type="ECO:0000256" key="9">
    <source>
        <dbReference type="ARBA" id="ARBA00022806"/>
    </source>
</evidence>
<dbReference type="Pfam" id="PF00271">
    <property type="entry name" value="Helicase_C"/>
    <property type="match status" value="1"/>
</dbReference>
<dbReference type="GO" id="GO:0016787">
    <property type="term" value="F:hydrolase activity"/>
    <property type="evidence" value="ECO:0007669"/>
    <property type="project" value="UniProtKB-KW"/>
</dbReference>
<dbReference type="FunFam" id="3.40.50.300:FF:000008">
    <property type="entry name" value="ATP-dependent RNA helicase RhlB"/>
    <property type="match status" value="1"/>
</dbReference>
<dbReference type="SMART" id="SM00487">
    <property type="entry name" value="DEXDc"/>
    <property type="match status" value="1"/>
</dbReference>
<organism evidence="18 19">
    <name type="scientific">Adiantum capillus-veneris</name>
    <name type="common">Maidenhair fern</name>
    <dbReference type="NCBI Taxonomy" id="13818"/>
    <lineage>
        <taxon>Eukaryota</taxon>
        <taxon>Viridiplantae</taxon>
        <taxon>Streptophyta</taxon>
        <taxon>Embryophyta</taxon>
        <taxon>Tracheophyta</taxon>
        <taxon>Polypodiopsida</taxon>
        <taxon>Polypodiidae</taxon>
        <taxon>Polypodiales</taxon>
        <taxon>Pteridineae</taxon>
        <taxon>Pteridaceae</taxon>
        <taxon>Vittarioideae</taxon>
        <taxon>Adiantum</taxon>
    </lineage>
</organism>
<keyword evidence="4" id="KW-0690">Ribosome biogenesis</keyword>
<keyword evidence="11" id="KW-0539">Nucleus</keyword>
<feature type="compositionally biased region" description="Polar residues" evidence="14">
    <location>
        <begin position="49"/>
        <end position="69"/>
    </location>
</feature>
<evidence type="ECO:0000256" key="6">
    <source>
        <dbReference type="ARBA" id="ARBA00022552"/>
    </source>
</evidence>
<comment type="function">
    <text evidence="12">ATP-dependent RNA helicase required for 60S ribosomal subunit synthesis. Involved in efficient pre-rRNA processing, predominantly at site A3, which is necessary for the normal formation of 25S and 5.8S rRNAs.</text>
</comment>
<dbReference type="EC" id="3.6.4.13" evidence="3"/>
<protein>
    <recommendedName>
        <fullName evidence="3">RNA helicase</fullName>
        <ecNumber evidence="3">3.6.4.13</ecNumber>
    </recommendedName>
</protein>
<evidence type="ECO:0000256" key="10">
    <source>
        <dbReference type="ARBA" id="ARBA00022840"/>
    </source>
</evidence>
<dbReference type="InterPro" id="IPR011545">
    <property type="entry name" value="DEAD/DEAH_box_helicase_dom"/>
</dbReference>
<evidence type="ECO:0000256" key="1">
    <source>
        <dbReference type="ARBA" id="ARBA00004604"/>
    </source>
</evidence>
<name>A0A9D4VAJ6_ADICA</name>
<dbReference type="InterPro" id="IPR001650">
    <property type="entry name" value="Helicase_C-like"/>
</dbReference>
<keyword evidence="8 13" id="KW-0378">Hydrolase</keyword>
<keyword evidence="9 13" id="KW-0347">Helicase</keyword>
<evidence type="ECO:0000256" key="12">
    <source>
        <dbReference type="ARBA" id="ARBA00037449"/>
    </source>
</evidence>
<dbReference type="CDD" id="cd18787">
    <property type="entry name" value="SF2_C_DEAD"/>
    <property type="match status" value="1"/>
</dbReference>
<dbReference type="InterPro" id="IPR014001">
    <property type="entry name" value="Helicase_ATP-bd"/>
</dbReference>